<dbReference type="AlphaFoldDB" id="A0A5B6VDI5"/>
<dbReference type="PANTHER" id="PTHR24559">
    <property type="entry name" value="TRANSPOSON TY3-I GAG-POL POLYPROTEIN"/>
    <property type="match status" value="1"/>
</dbReference>
<dbReference type="PANTHER" id="PTHR24559:SF450">
    <property type="entry name" value="RNA-DIRECTED DNA POLYMERASE HOMOLOG"/>
    <property type="match status" value="1"/>
</dbReference>
<keyword evidence="1" id="KW-0645">Protease</keyword>
<proteinExistence type="predicted"/>
<evidence type="ECO:0000259" key="8">
    <source>
        <dbReference type="Pfam" id="PF00078"/>
    </source>
</evidence>
<evidence type="ECO:0000256" key="6">
    <source>
        <dbReference type="ARBA" id="ARBA00022801"/>
    </source>
</evidence>
<dbReference type="GO" id="GO:0004519">
    <property type="term" value="F:endonuclease activity"/>
    <property type="evidence" value="ECO:0007669"/>
    <property type="project" value="UniProtKB-KW"/>
</dbReference>
<sequence>MSFEALVGNTKAIVLVDSGSTHNFLYTRVEQLKVVVADGRCLMTRGTLATLTRTHLLGFWAINYAVRFQKARIEKIIQEMLHTGVIKDNFSSFALHTIMLTIKDKFPIHIIEKLLDELSHARVFSKLDLKLGYHQIRMNDVDIYKTAFRTHEGHYEFLVMPFGLTNAPSSFQALINAIFKPFLRKIVVSTLGWLFQILRQHTLFVKQRKCLFGTEQVEYLGHVITLGTVAMDKGNVACCYQLAYTHMY</sequence>
<keyword evidence="10" id="KW-1185">Reference proteome</keyword>
<keyword evidence="7 9" id="KW-0695">RNA-directed DNA polymerase</keyword>
<protein>
    <submittedName>
        <fullName evidence="9">Reverse transcriptase</fullName>
    </submittedName>
</protein>
<dbReference type="GO" id="GO:0006508">
    <property type="term" value="P:proteolysis"/>
    <property type="evidence" value="ECO:0007669"/>
    <property type="project" value="UniProtKB-KW"/>
</dbReference>
<dbReference type="InterPro" id="IPR043128">
    <property type="entry name" value="Rev_trsase/Diguanyl_cyclase"/>
</dbReference>
<dbReference type="OrthoDB" id="1001400at2759"/>
<dbReference type="Pfam" id="PF00078">
    <property type="entry name" value="RVT_1"/>
    <property type="match status" value="1"/>
</dbReference>
<keyword evidence="3" id="KW-0548">Nucleotidyltransferase</keyword>
<dbReference type="SUPFAM" id="SSF56672">
    <property type="entry name" value="DNA/RNA polymerases"/>
    <property type="match status" value="1"/>
</dbReference>
<evidence type="ECO:0000256" key="1">
    <source>
        <dbReference type="ARBA" id="ARBA00022670"/>
    </source>
</evidence>
<evidence type="ECO:0000313" key="10">
    <source>
        <dbReference type="Proteomes" id="UP000325315"/>
    </source>
</evidence>
<dbReference type="FunFam" id="3.10.10.10:FF:000007">
    <property type="entry name" value="Retrovirus-related Pol polyprotein from transposon 17.6-like Protein"/>
    <property type="match status" value="1"/>
</dbReference>
<reference evidence="10" key="1">
    <citation type="journal article" date="2019" name="Plant Biotechnol. J.">
        <title>Genome sequencing of the Australian wild diploid species Gossypium australe highlights disease resistance and delayed gland morphogenesis.</title>
        <authorList>
            <person name="Cai Y."/>
            <person name="Cai X."/>
            <person name="Wang Q."/>
            <person name="Wang P."/>
            <person name="Zhang Y."/>
            <person name="Cai C."/>
            <person name="Xu Y."/>
            <person name="Wang K."/>
            <person name="Zhou Z."/>
            <person name="Wang C."/>
            <person name="Geng S."/>
            <person name="Li B."/>
            <person name="Dong Q."/>
            <person name="Hou Y."/>
            <person name="Wang H."/>
            <person name="Ai P."/>
            <person name="Liu Z."/>
            <person name="Yi F."/>
            <person name="Sun M."/>
            <person name="An G."/>
            <person name="Cheng J."/>
            <person name="Zhang Y."/>
            <person name="Shi Q."/>
            <person name="Xie Y."/>
            <person name="Shi X."/>
            <person name="Chang Y."/>
            <person name="Huang F."/>
            <person name="Chen Y."/>
            <person name="Hong S."/>
            <person name="Mi L."/>
            <person name="Sun Q."/>
            <person name="Zhang L."/>
            <person name="Zhou B."/>
            <person name="Peng R."/>
            <person name="Zhang X."/>
            <person name="Liu F."/>
        </authorList>
    </citation>
    <scope>NUCLEOTIDE SEQUENCE [LARGE SCALE GENOMIC DNA]</scope>
    <source>
        <strain evidence="10">cv. PA1801</strain>
    </source>
</reference>
<dbReference type="GO" id="GO:0003964">
    <property type="term" value="F:RNA-directed DNA polymerase activity"/>
    <property type="evidence" value="ECO:0007669"/>
    <property type="project" value="UniProtKB-KW"/>
</dbReference>
<keyword evidence="5" id="KW-0255">Endonuclease</keyword>
<dbReference type="EMBL" id="SMMG02000007">
    <property type="protein sequence ID" value="KAA3467036.1"/>
    <property type="molecule type" value="Genomic_DNA"/>
</dbReference>
<comment type="caution">
    <text evidence="9">The sequence shown here is derived from an EMBL/GenBank/DDBJ whole genome shotgun (WGS) entry which is preliminary data.</text>
</comment>
<dbReference type="GO" id="GO:0008233">
    <property type="term" value="F:peptidase activity"/>
    <property type="evidence" value="ECO:0007669"/>
    <property type="project" value="UniProtKB-KW"/>
</dbReference>
<keyword evidence="6" id="KW-0378">Hydrolase</keyword>
<evidence type="ECO:0000256" key="3">
    <source>
        <dbReference type="ARBA" id="ARBA00022695"/>
    </source>
</evidence>
<evidence type="ECO:0000313" key="9">
    <source>
        <dbReference type="EMBL" id="KAA3467036.1"/>
    </source>
</evidence>
<gene>
    <name evidence="9" type="ORF">EPI10_002083</name>
</gene>
<dbReference type="InterPro" id="IPR043502">
    <property type="entry name" value="DNA/RNA_pol_sf"/>
</dbReference>
<dbReference type="InterPro" id="IPR000477">
    <property type="entry name" value="RT_dom"/>
</dbReference>
<evidence type="ECO:0000256" key="5">
    <source>
        <dbReference type="ARBA" id="ARBA00022759"/>
    </source>
</evidence>
<keyword evidence="4" id="KW-0540">Nuclease</keyword>
<accession>A0A5B6VDI5</accession>
<keyword evidence="2" id="KW-0808">Transferase</keyword>
<dbReference type="Gene3D" id="3.10.10.10">
    <property type="entry name" value="HIV Type 1 Reverse Transcriptase, subunit A, domain 1"/>
    <property type="match status" value="1"/>
</dbReference>
<name>A0A5B6VDI5_9ROSI</name>
<dbReference type="CDD" id="cd01647">
    <property type="entry name" value="RT_LTR"/>
    <property type="match status" value="1"/>
</dbReference>
<dbReference type="Proteomes" id="UP000325315">
    <property type="component" value="Unassembled WGS sequence"/>
</dbReference>
<evidence type="ECO:0000256" key="7">
    <source>
        <dbReference type="ARBA" id="ARBA00022918"/>
    </source>
</evidence>
<organism evidence="9 10">
    <name type="scientific">Gossypium australe</name>
    <dbReference type="NCBI Taxonomy" id="47621"/>
    <lineage>
        <taxon>Eukaryota</taxon>
        <taxon>Viridiplantae</taxon>
        <taxon>Streptophyta</taxon>
        <taxon>Embryophyta</taxon>
        <taxon>Tracheophyta</taxon>
        <taxon>Spermatophyta</taxon>
        <taxon>Magnoliopsida</taxon>
        <taxon>eudicotyledons</taxon>
        <taxon>Gunneridae</taxon>
        <taxon>Pentapetalae</taxon>
        <taxon>rosids</taxon>
        <taxon>malvids</taxon>
        <taxon>Malvales</taxon>
        <taxon>Malvaceae</taxon>
        <taxon>Malvoideae</taxon>
        <taxon>Gossypium</taxon>
    </lineage>
</organism>
<feature type="domain" description="Reverse transcriptase" evidence="8">
    <location>
        <begin position="73"/>
        <end position="185"/>
    </location>
</feature>
<dbReference type="Gene3D" id="3.30.70.270">
    <property type="match status" value="1"/>
</dbReference>
<evidence type="ECO:0000256" key="2">
    <source>
        <dbReference type="ARBA" id="ARBA00022679"/>
    </source>
</evidence>
<evidence type="ECO:0000256" key="4">
    <source>
        <dbReference type="ARBA" id="ARBA00022722"/>
    </source>
</evidence>
<dbReference type="InterPro" id="IPR053134">
    <property type="entry name" value="RNA-dir_DNA_polymerase"/>
</dbReference>